<proteinExistence type="predicted"/>
<gene>
    <name evidence="1" type="ORF">J4709_43640</name>
</gene>
<evidence type="ECO:0000313" key="1">
    <source>
        <dbReference type="EMBL" id="MBO2464487.1"/>
    </source>
</evidence>
<evidence type="ECO:0000313" key="2">
    <source>
        <dbReference type="Proteomes" id="UP000680206"/>
    </source>
</evidence>
<organism evidence="1 2">
    <name type="scientific">Actinomadura violacea</name>
    <dbReference type="NCBI Taxonomy" id="2819934"/>
    <lineage>
        <taxon>Bacteria</taxon>
        <taxon>Bacillati</taxon>
        <taxon>Actinomycetota</taxon>
        <taxon>Actinomycetes</taxon>
        <taxon>Streptosporangiales</taxon>
        <taxon>Thermomonosporaceae</taxon>
        <taxon>Actinomadura</taxon>
    </lineage>
</organism>
<reference evidence="1 2" key="1">
    <citation type="submission" date="2021-03" db="EMBL/GenBank/DDBJ databases">
        <title>Actinomadura violae sp. nov., isolated from lichen in Thailand.</title>
        <authorList>
            <person name="Kanchanasin P."/>
            <person name="Saeng-In P."/>
            <person name="Phongsopitanun W."/>
            <person name="Yuki M."/>
            <person name="Kudo T."/>
            <person name="Ohkuma M."/>
            <person name="Tanasupawat S."/>
        </authorList>
    </citation>
    <scope>NUCLEOTIDE SEQUENCE [LARGE SCALE GENOMIC DNA]</scope>
    <source>
        <strain evidence="1 2">LCR2-06</strain>
    </source>
</reference>
<dbReference type="Proteomes" id="UP000680206">
    <property type="component" value="Unassembled WGS sequence"/>
</dbReference>
<sequence length="151" mass="16944">MTMQTHPSTALTPPHHDERVPIDNAMVDLVRAIWARGWQTAACCQDTGEAVEAERAAGRPAEPSGNAGFIDYYRGWAWLKMPQADAFAFLGELAADDRLRHLVTTRWGRGCWRIHSPVIWSDDRFLSSPFVQMHFPKAQITDVTRILTGVA</sequence>
<dbReference type="EMBL" id="JAGEPF010000035">
    <property type="protein sequence ID" value="MBO2464487.1"/>
    <property type="molecule type" value="Genomic_DNA"/>
</dbReference>
<keyword evidence="2" id="KW-1185">Reference proteome</keyword>
<accession>A0ABS3S647</accession>
<protein>
    <submittedName>
        <fullName evidence="1">Uncharacterized protein</fullName>
    </submittedName>
</protein>
<comment type="caution">
    <text evidence="1">The sequence shown here is derived from an EMBL/GenBank/DDBJ whole genome shotgun (WGS) entry which is preliminary data.</text>
</comment>
<name>A0ABS3S647_9ACTN</name>
<dbReference type="RefSeq" id="WP_208251003.1">
    <property type="nucleotide sequence ID" value="NZ_JAGEPF010000035.1"/>
</dbReference>